<accession>A0A5C6M6Y9</accession>
<dbReference type="Gene3D" id="3.90.180.10">
    <property type="entry name" value="Medium-chain alcohol dehydrogenases, catalytic domain"/>
    <property type="match status" value="1"/>
</dbReference>
<comment type="caution">
    <text evidence="7">The sequence shown here is derived from an EMBL/GenBank/DDBJ whole genome shotgun (WGS) entry which is preliminary data.</text>
</comment>
<name>A0A5C6M6Y9_9PLAN</name>
<evidence type="ECO:0000313" key="8">
    <source>
        <dbReference type="Proteomes" id="UP000321083"/>
    </source>
</evidence>
<evidence type="ECO:0000256" key="2">
    <source>
        <dbReference type="ARBA" id="ARBA00022723"/>
    </source>
</evidence>
<dbReference type="GO" id="GO:0046872">
    <property type="term" value="F:metal ion binding"/>
    <property type="evidence" value="ECO:0007669"/>
    <property type="project" value="UniProtKB-KW"/>
</dbReference>
<dbReference type="GO" id="GO:0005737">
    <property type="term" value="C:cytoplasm"/>
    <property type="evidence" value="ECO:0007669"/>
    <property type="project" value="TreeGrafter"/>
</dbReference>
<dbReference type="GO" id="GO:0004022">
    <property type="term" value="F:alcohol dehydrogenase (NAD+) activity"/>
    <property type="evidence" value="ECO:0007669"/>
    <property type="project" value="TreeGrafter"/>
</dbReference>
<proteinExistence type="predicted"/>
<reference evidence="7 8" key="1">
    <citation type="submission" date="2019-08" db="EMBL/GenBank/DDBJ databases">
        <title>100 year-old enigma solved: identification of Planctomyces bekefii, the type genus and species of the phylum Planctomycetes.</title>
        <authorList>
            <person name="Svetlana D.N."/>
            <person name="Overmann J."/>
        </authorList>
    </citation>
    <scope>NUCLEOTIDE SEQUENCE [LARGE SCALE GENOMIC DNA]</scope>
    <source>
        <strain evidence="7">Phe10_nw2017</strain>
    </source>
</reference>
<organism evidence="7 8">
    <name type="scientific">Planctomyces bekefii</name>
    <dbReference type="NCBI Taxonomy" id="1653850"/>
    <lineage>
        <taxon>Bacteria</taxon>
        <taxon>Pseudomonadati</taxon>
        <taxon>Planctomycetota</taxon>
        <taxon>Planctomycetia</taxon>
        <taxon>Planctomycetales</taxon>
        <taxon>Planctomycetaceae</taxon>
        <taxon>Planctomyces</taxon>
    </lineage>
</organism>
<evidence type="ECO:0000259" key="6">
    <source>
        <dbReference type="Pfam" id="PF00107"/>
    </source>
</evidence>
<dbReference type="SUPFAM" id="SSF51735">
    <property type="entry name" value="NAD(P)-binding Rossmann-fold domains"/>
    <property type="match status" value="1"/>
</dbReference>
<keyword evidence="4" id="KW-0560">Oxidoreductase</keyword>
<dbReference type="PANTHER" id="PTHR42940">
    <property type="entry name" value="ALCOHOL DEHYDROGENASE 1-RELATED"/>
    <property type="match status" value="1"/>
</dbReference>
<evidence type="ECO:0000256" key="5">
    <source>
        <dbReference type="ARBA" id="ARBA00023027"/>
    </source>
</evidence>
<dbReference type="InterPro" id="IPR011032">
    <property type="entry name" value="GroES-like_sf"/>
</dbReference>
<gene>
    <name evidence="7" type="ORF">E3A20_19280</name>
</gene>
<dbReference type="InterPro" id="IPR036291">
    <property type="entry name" value="NAD(P)-bd_dom_sf"/>
</dbReference>
<feature type="domain" description="Alcohol dehydrogenase-like C-terminal" evidence="6">
    <location>
        <begin position="121"/>
        <end position="248"/>
    </location>
</feature>
<evidence type="ECO:0000256" key="3">
    <source>
        <dbReference type="ARBA" id="ARBA00022833"/>
    </source>
</evidence>
<reference evidence="7 8" key="2">
    <citation type="submission" date="2019-08" db="EMBL/GenBank/DDBJ databases">
        <authorList>
            <person name="Henke P."/>
        </authorList>
    </citation>
    <scope>NUCLEOTIDE SEQUENCE [LARGE SCALE GENOMIC DNA]</scope>
    <source>
        <strain evidence="7">Phe10_nw2017</strain>
    </source>
</reference>
<keyword evidence="5" id="KW-0520">NAD</keyword>
<protein>
    <recommendedName>
        <fullName evidence="6">Alcohol dehydrogenase-like C-terminal domain-containing protein</fullName>
    </recommendedName>
</protein>
<dbReference type="Proteomes" id="UP000321083">
    <property type="component" value="Unassembled WGS sequence"/>
</dbReference>
<dbReference type="SUPFAM" id="SSF50129">
    <property type="entry name" value="GroES-like"/>
    <property type="match status" value="1"/>
</dbReference>
<dbReference type="AlphaFoldDB" id="A0A5C6M6Y9"/>
<evidence type="ECO:0000256" key="4">
    <source>
        <dbReference type="ARBA" id="ARBA00023002"/>
    </source>
</evidence>
<comment type="cofactor">
    <cofactor evidence="1">
        <name>Zn(2+)</name>
        <dbReference type="ChEBI" id="CHEBI:29105"/>
    </cofactor>
</comment>
<dbReference type="PANTHER" id="PTHR42940:SF3">
    <property type="entry name" value="ALCOHOL DEHYDROGENASE 1-RELATED"/>
    <property type="match status" value="1"/>
</dbReference>
<dbReference type="Pfam" id="PF00107">
    <property type="entry name" value="ADH_zinc_N"/>
    <property type="match status" value="1"/>
</dbReference>
<keyword evidence="3" id="KW-0862">Zinc</keyword>
<evidence type="ECO:0000256" key="1">
    <source>
        <dbReference type="ARBA" id="ARBA00001947"/>
    </source>
</evidence>
<keyword evidence="2" id="KW-0479">Metal-binding</keyword>
<dbReference type="EMBL" id="SRHE01000444">
    <property type="protein sequence ID" value="TWW08944.1"/>
    <property type="molecule type" value="Genomic_DNA"/>
</dbReference>
<keyword evidence="8" id="KW-1185">Reference proteome</keyword>
<sequence>MGGADPLYDAAGQVLVPGDQIVWAIVASCGECFYCRRRLPQKCRNAVKYGHESFRRGYELLGGLAEHCLLTRGTAVVRVPAGLPLSAVCPASCATATIAAALEAAGDLRGQAICITGAGLLGLTAAAMARWMGAAEVIVCEVHEHRRQLAGHFGATRCCGPTDLAETIREATGGMGVDAAVEVSGSPAAFESLWTGLRMGATAVLVGSVFPSAPVPLALEQMVRRNLSLRGIHNYAPPHLIQAVDFLARATADYDFSGLVSAWYPLQDIAAAVRAAGDPRAVRIGVSATESTPSPIPQRGHS</sequence>
<dbReference type="InterPro" id="IPR013149">
    <property type="entry name" value="ADH-like_C"/>
</dbReference>
<evidence type="ECO:0000313" key="7">
    <source>
        <dbReference type="EMBL" id="TWW08944.1"/>
    </source>
</evidence>
<dbReference type="Gene3D" id="3.40.50.720">
    <property type="entry name" value="NAD(P)-binding Rossmann-like Domain"/>
    <property type="match status" value="1"/>
</dbReference>